<feature type="region of interest" description="Disordered" evidence="1">
    <location>
        <begin position="69"/>
        <end position="108"/>
    </location>
</feature>
<evidence type="ECO:0000256" key="1">
    <source>
        <dbReference type="SAM" id="MobiDB-lite"/>
    </source>
</evidence>
<organism evidence="2">
    <name type="scientific">Musa acuminata subsp. malaccensis</name>
    <name type="common">Wild banana</name>
    <name type="synonym">Musa malaccensis</name>
    <dbReference type="NCBI Taxonomy" id="214687"/>
    <lineage>
        <taxon>Eukaryota</taxon>
        <taxon>Viridiplantae</taxon>
        <taxon>Streptophyta</taxon>
        <taxon>Embryophyta</taxon>
        <taxon>Tracheophyta</taxon>
        <taxon>Spermatophyta</taxon>
        <taxon>Magnoliopsida</taxon>
        <taxon>Liliopsida</taxon>
        <taxon>Zingiberales</taxon>
        <taxon>Musaceae</taxon>
        <taxon>Musa</taxon>
    </lineage>
</organism>
<dbReference type="AlphaFoldDB" id="A0A8D7AWP9"/>
<dbReference type="EMBL" id="HG996476">
    <property type="protein sequence ID" value="CAG1854400.1"/>
    <property type="molecule type" value="Genomic_DNA"/>
</dbReference>
<gene>
    <name evidence="2" type="ORF">GSMUA_326260.1</name>
</gene>
<feature type="compositionally biased region" description="Low complexity" evidence="1">
    <location>
        <begin position="83"/>
        <end position="93"/>
    </location>
</feature>
<sequence length="108" mass="12067">MDWWQRMVVLPAKRALVAVAARVRTRKAGNALIGAGRGMLVKLRNEVQTCGYEDVQVMWEMLQRSAAELAGAPRGSKQTPAWSRRTSSSSARSVPRPLCHERRGSRSY</sequence>
<evidence type="ECO:0000313" key="2">
    <source>
        <dbReference type="EMBL" id="CAG1854400.1"/>
    </source>
</evidence>
<feature type="compositionally biased region" description="Basic and acidic residues" evidence="1">
    <location>
        <begin position="98"/>
        <end position="108"/>
    </location>
</feature>
<name>A0A8D7AWP9_MUSAM</name>
<dbReference type="PANTHER" id="PTHR33181">
    <property type="entry name" value="OS01G0778500 PROTEIN"/>
    <property type="match status" value="1"/>
</dbReference>
<proteinExistence type="predicted"/>
<dbReference type="PANTHER" id="PTHR33181:SF19">
    <property type="entry name" value="OS04G0658200 PROTEIN"/>
    <property type="match status" value="1"/>
</dbReference>
<protein>
    <submittedName>
        <fullName evidence="2">(wild Malaysian banana) hypothetical protein</fullName>
    </submittedName>
</protein>
<reference evidence="2" key="1">
    <citation type="submission" date="2021-03" db="EMBL/GenBank/DDBJ databases">
        <authorList>
            <consortium name="Genoscope - CEA"/>
            <person name="William W."/>
        </authorList>
    </citation>
    <scope>NUCLEOTIDE SEQUENCE</scope>
    <source>
        <strain evidence="2">Doubled-haploid Pahang</strain>
    </source>
</reference>
<accession>A0A8D7AWP9</accession>